<name>A0A6C0UDA2_9EURY</name>
<dbReference type="AlphaFoldDB" id="A0A6C0UDA2"/>
<organism evidence="1 2">
    <name type="scientific">Halogeometricum borinquense</name>
    <dbReference type="NCBI Taxonomy" id="60847"/>
    <lineage>
        <taxon>Archaea</taxon>
        <taxon>Methanobacteriati</taxon>
        <taxon>Methanobacteriota</taxon>
        <taxon>Stenosarchaea group</taxon>
        <taxon>Halobacteria</taxon>
        <taxon>Halobacteriales</taxon>
        <taxon>Haloferacaceae</taxon>
        <taxon>Halogeometricum</taxon>
    </lineage>
</organism>
<proteinExistence type="predicted"/>
<accession>A0A6C0UDA2</accession>
<protein>
    <submittedName>
        <fullName evidence="1">Uncharacterized protein</fullName>
    </submittedName>
</protein>
<reference evidence="1 2" key="1">
    <citation type="submission" date="2020-02" db="EMBL/GenBank/DDBJ databases">
        <title>Whole genome sequence of Halogeometricum borinquense strain wsp4.</title>
        <authorList>
            <person name="Verma D.K."/>
            <person name="Gopal K."/>
            <person name="Prasad E.S."/>
        </authorList>
    </citation>
    <scope>NUCLEOTIDE SEQUENCE [LARGE SCALE GENOMIC DNA]</scope>
    <source>
        <strain evidence="2">wsp4</strain>
    </source>
</reference>
<gene>
    <name evidence="1" type="ORF">G3I44_02960</name>
</gene>
<dbReference type="EMBL" id="CP048739">
    <property type="protein sequence ID" value="QIB73332.1"/>
    <property type="molecule type" value="Genomic_DNA"/>
</dbReference>
<dbReference type="Proteomes" id="UP000465846">
    <property type="component" value="Chromosome"/>
</dbReference>
<dbReference type="GeneID" id="44078327"/>
<dbReference type="RefSeq" id="WP_163485425.1">
    <property type="nucleotide sequence ID" value="NZ_CP048739.1"/>
</dbReference>
<sequence length="63" mass="6743">MNLRESAVFVADVLHIMLLGLVFVVGLTIQSTFAIGARRWDAIRSSGASSRGTPQPAPDSRSD</sequence>
<evidence type="ECO:0000313" key="1">
    <source>
        <dbReference type="EMBL" id="QIB73332.1"/>
    </source>
</evidence>
<evidence type="ECO:0000313" key="2">
    <source>
        <dbReference type="Proteomes" id="UP000465846"/>
    </source>
</evidence>